<sequence>MKTADPELMRAINRFHVLDVIRRSGLISRVEIGERTELSTTTISAITASLLDDELISTHHEGDLRNNSRGRPRVMLRLNPDAARIVGAKLATNRLSFAVTNFQGDPVAELTLPVRVDRLPSDVIVDLVEDGVRRCVLNAGLTLSEIKTIALALPGVIEHATGKVRSSPLFRDADVPLKSAIEARLGIDALVESDANAITIAQHWFGQARDCDDFVLVSIEEDLGLGVMHAGQLFRGARELSLALGNMMMGSDPSTSERLSHIASERSILDANHPDPRLREAIRLGHGMSQMRRLIEEGDTELRAAASRAGKALGLAIANLVCLFAPPRVILVGGGLVLEDHLLDPLRTALSQSLPPALESVLNLVVDDVGDALWARGAAAVALSELYGAPWGTTGPAYAGAQTIRHALNGRSPSNADRQVR</sequence>
<dbReference type="SUPFAM" id="SSF46785">
    <property type="entry name" value="Winged helix' DNA-binding domain"/>
    <property type="match status" value="1"/>
</dbReference>
<dbReference type="SUPFAM" id="SSF53067">
    <property type="entry name" value="Actin-like ATPase domain"/>
    <property type="match status" value="1"/>
</dbReference>
<dbReference type="AlphaFoldDB" id="A0A918S5J5"/>
<dbReference type="InterPro" id="IPR000600">
    <property type="entry name" value="ROK"/>
</dbReference>
<protein>
    <submittedName>
        <fullName evidence="1">Sugar kinase</fullName>
    </submittedName>
</protein>
<dbReference type="PANTHER" id="PTHR18964">
    <property type="entry name" value="ROK (REPRESSOR, ORF, KINASE) FAMILY"/>
    <property type="match status" value="1"/>
</dbReference>
<gene>
    <name evidence="1" type="ORF">GCM10007989_15770</name>
</gene>
<keyword evidence="1" id="KW-0808">Transferase</keyword>
<reference evidence="1" key="2">
    <citation type="submission" date="2020-09" db="EMBL/GenBank/DDBJ databases">
        <authorList>
            <person name="Sun Q."/>
            <person name="Kim S."/>
        </authorList>
    </citation>
    <scope>NUCLEOTIDE SEQUENCE</scope>
    <source>
        <strain evidence="1">KCTC 32437</strain>
    </source>
</reference>
<dbReference type="Pfam" id="PF00480">
    <property type="entry name" value="ROK"/>
    <property type="match status" value="1"/>
</dbReference>
<name>A0A918S5J5_9HYPH</name>
<evidence type="ECO:0000313" key="1">
    <source>
        <dbReference type="EMBL" id="GHA21314.1"/>
    </source>
</evidence>
<reference evidence="1" key="1">
    <citation type="journal article" date="2014" name="Int. J. Syst. Evol. Microbiol.">
        <title>Complete genome sequence of Corynebacterium casei LMG S-19264T (=DSM 44701T), isolated from a smear-ripened cheese.</title>
        <authorList>
            <consortium name="US DOE Joint Genome Institute (JGI-PGF)"/>
            <person name="Walter F."/>
            <person name="Albersmeier A."/>
            <person name="Kalinowski J."/>
            <person name="Ruckert C."/>
        </authorList>
    </citation>
    <scope>NUCLEOTIDE SEQUENCE</scope>
    <source>
        <strain evidence="1">KCTC 32437</strain>
    </source>
</reference>
<dbReference type="RefSeq" id="WP_189425022.1">
    <property type="nucleotide sequence ID" value="NZ_BMZE01000002.1"/>
</dbReference>
<dbReference type="InterPro" id="IPR036388">
    <property type="entry name" value="WH-like_DNA-bd_sf"/>
</dbReference>
<comment type="caution">
    <text evidence="1">The sequence shown here is derived from an EMBL/GenBank/DDBJ whole genome shotgun (WGS) entry which is preliminary data.</text>
</comment>
<accession>A0A918S5J5</accession>
<dbReference type="PANTHER" id="PTHR18964:SF173">
    <property type="entry name" value="GLUCOKINASE"/>
    <property type="match status" value="1"/>
</dbReference>
<dbReference type="InterPro" id="IPR043129">
    <property type="entry name" value="ATPase_NBD"/>
</dbReference>
<dbReference type="InterPro" id="IPR036390">
    <property type="entry name" value="WH_DNA-bd_sf"/>
</dbReference>
<organism evidence="1 2">
    <name type="scientific">Devosia pacifica</name>
    <dbReference type="NCBI Taxonomy" id="1335967"/>
    <lineage>
        <taxon>Bacteria</taxon>
        <taxon>Pseudomonadati</taxon>
        <taxon>Pseudomonadota</taxon>
        <taxon>Alphaproteobacteria</taxon>
        <taxon>Hyphomicrobiales</taxon>
        <taxon>Devosiaceae</taxon>
        <taxon>Devosia</taxon>
    </lineage>
</organism>
<dbReference type="Gene3D" id="3.30.420.40">
    <property type="match status" value="2"/>
</dbReference>
<dbReference type="Gene3D" id="1.10.10.10">
    <property type="entry name" value="Winged helix-like DNA-binding domain superfamily/Winged helix DNA-binding domain"/>
    <property type="match status" value="1"/>
</dbReference>
<evidence type="ECO:0000313" key="2">
    <source>
        <dbReference type="Proteomes" id="UP000646579"/>
    </source>
</evidence>
<keyword evidence="1" id="KW-0418">Kinase</keyword>
<dbReference type="Proteomes" id="UP000646579">
    <property type="component" value="Unassembled WGS sequence"/>
</dbReference>
<proteinExistence type="predicted"/>
<dbReference type="EMBL" id="BMZE01000002">
    <property type="protein sequence ID" value="GHA21314.1"/>
    <property type="molecule type" value="Genomic_DNA"/>
</dbReference>
<keyword evidence="2" id="KW-1185">Reference proteome</keyword>
<dbReference type="GO" id="GO:0016301">
    <property type="term" value="F:kinase activity"/>
    <property type="evidence" value="ECO:0007669"/>
    <property type="project" value="UniProtKB-KW"/>
</dbReference>